<organism evidence="1 2">
    <name type="scientific">Geomonas silvestris</name>
    <dbReference type="NCBI Taxonomy" id="2740184"/>
    <lineage>
        <taxon>Bacteria</taxon>
        <taxon>Pseudomonadati</taxon>
        <taxon>Thermodesulfobacteriota</taxon>
        <taxon>Desulfuromonadia</taxon>
        <taxon>Geobacterales</taxon>
        <taxon>Geobacteraceae</taxon>
        <taxon>Geomonas</taxon>
    </lineage>
</organism>
<dbReference type="PANTHER" id="PTHR35984:SF1">
    <property type="entry name" value="PERIPLASMIC SERINE PROTEASE"/>
    <property type="match status" value="1"/>
</dbReference>
<evidence type="ECO:0000313" key="1">
    <source>
        <dbReference type="EMBL" id="GFO62004.1"/>
    </source>
</evidence>
<proteinExistence type="predicted"/>
<sequence>MGFFSEYLASQLHQDPIRLLAERKLQLSRISALRGGRDILVYAGDINASDQPTQIGYEDLLPFGDQLANLNGKAIDIIVETPGGYAEVVEDIVRIVRNKYSDFAIIVPGWAKSAGTILAMAADEILMGPMSALGPIDAQMQWQGKRFSAGELLDGMTKIKDEVLAKGFLSQAYIPLLQGISPGELQRAENAQQFSQTLVKDWLVKFKFKNWHTHSSTGAPVTEEDKKQRAEDIAALLCDHAKWLTHGRSLKIEDLRKMKLEIADYSVNTALAEAIRRYHVLLQMTFQLGHFKIFETTSSQIVRSVQKNAPVFPALAPPGGQGSMAEIEVLCPACGTQAKLQASQPGTPLKPGNLNFPVENAFPCPKCGFMHDLAQVRAQLKTMGLGV</sequence>
<dbReference type="AlphaFoldDB" id="A0A6V8MQ08"/>
<dbReference type="SUPFAM" id="SSF52096">
    <property type="entry name" value="ClpP/crotonase"/>
    <property type="match status" value="1"/>
</dbReference>
<evidence type="ECO:0000313" key="2">
    <source>
        <dbReference type="Proteomes" id="UP000556026"/>
    </source>
</evidence>
<dbReference type="RefSeq" id="WP_183356786.1">
    <property type="nucleotide sequence ID" value="NZ_BLXX01000024.1"/>
</dbReference>
<dbReference type="Proteomes" id="UP000556026">
    <property type="component" value="Unassembled WGS sequence"/>
</dbReference>
<dbReference type="InterPro" id="IPR029045">
    <property type="entry name" value="ClpP/crotonase-like_dom_sf"/>
</dbReference>
<dbReference type="Gene3D" id="3.90.226.10">
    <property type="entry name" value="2-enoyl-CoA Hydratase, Chain A, domain 1"/>
    <property type="match status" value="1"/>
</dbReference>
<comment type="caution">
    <text evidence="1">The sequence shown here is derived from an EMBL/GenBank/DDBJ whole genome shotgun (WGS) entry which is preliminary data.</text>
</comment>
<dbReference type="EMBL" id="BLXX01000024">
    <property type="protein sequence ID" value="GFO62004.1"/>
    <property type="molecule type" value="Genomic_DNA"/>
</dbReference>
<keyword evidence="2" id="KW-1185">Reference proteome</keyword>
<reference evidence="2" key="1">
    <citation type="submission" date="2020-06" db="EMBL/GenBank/DDBJ databases">
        <title>Draft genomic sequence of Geomonas sp. Red330.</title>
        <authorList>
            <person name="Itoh H."/>
            <person name="Zhenxing X."/>
            <person name="Ushijima N."/>
            <person name="Masuda Y."/>
            <person name="Shiratori Y."/>
            <person name="Senoo K."/>
        </authorList>
    </citation>
    <scope>NUCLEOTIDE SEQUENCE [LARGE SCALE GENOMIC DNA]</scope>
    <source>
        <strain evidence="2">Red330</strain>
    </source>
</reference>
<dbReference type="GO" id="GO:0016020">
    <property type="term" value="C:membrane"/>
    <property type="evidence" value="ECO:0007669"/>
    <property type="project" value="InterPro"/>
</dbReference>
<gene>
    <name evidence="1" type="ORF">GMST_43290</name>
</gene>
<protein>
    <recommendedName>
        <fullName evidence="3">Clp protease ClpP</fullName>
    </recommendedName>
</protein>
<dbReference type="Pfam" id="PF01972">
    <property type="entry name" value="SDH_protease"/>
    <property type="match status" value="1"/>
</dbReference>
<evidence type="ECO:0008006" key="3">
    <source>
        <dbReference type="Google" id="ProtNLM"/>
    </source>
</evidence>
<dbReference type="InterPro" id="IPR002825">
    <property type="entry name" value="Pept_S49_ser-pept_pro"/>
</dbReference>
<dbReference type="PANTHER" id="PTHR35984">
    <property type="entry name" value="PERIPLASMIC SERINE PROTEASE"/>
    <property type="match status" value="1"/>
</dbReference>
<accession>A0A6V8MQ08</accession>
<name>A0A6V8MQ08_9BACT</name>